<dbReference type="EMBL" id="JABSTQ010010511">
    <property type="protein sequence ID" value="KAG0420408.1"/>
    <property type="molecule type" value="Genomic_DNA"/>
</dbReference>
<evidence type="ECO:0000313" key="2">
    <source>
        <dbReference type="Proteomes" id="UP000805193"/>
    </source>
</evidence>
<keyword evidence="2" id="KW-1185">Reference proteome</keyword>
<reference evidence="1 2" key="1">
    <citation type="journal article" date="2020" name="Cell">
        <title>Large-Scale Comparative Analyses of Tick Genomes Elucidate Their Genetic Diversity and Vector Capacities.</title>
        <authorList>
            <consortium name="Tick Genome and Microbiome Consortium (TIGMIC)"/>
            <person name="Jia N."/>
            <person name="Wang J."/>
            <person name="Shi W."/>
            <person name="Du L."/>
            <person name="Sun Y."/>
            <person name="Zhan W."/>
            <person name="Jiang J.F."/>
            <person name="Wang Q."/>
            <person name="Zhang B."/>
            <person name="Ji P."/>
            <person name="Bell-Sakyi L."/>
            <person name="Cui X.M."/>
            <person name="Yuan T.T."/>
            <person name="Jiang B.G."/>
            <person name="Yang W.F."/>
            <person name="Lam T.T."/>
            <person name="Chang Q.C."/>
            <person name="Ding S.J."/>
            <person name="Wang X.J."/>
            <person name="Zhu J.G."/>
            <person name="Ruan X.D."/>
            <person name="Zhao L."/>
            <person name="Wei J.T."/>
            <person name="Ye R.Z."/>
            <person name="Que T.C."/>
            <person name="Du C.H."/>
            <person name="Zhou Y.H."/>
            <person name="Cheng J.X."/>
            <person name="Dai P.F."/>
            <person name="Guo W.B."/>
            <person name="Han X.H."/>
            <person name="Huang E.J."/>
            <person name="Li L.F."/>
            <person name="Wei W."/>
            <person name="Gao Y.C."/>
            <person name="Liu J.Z."/>
            <person name="Shao H.Z."/>
            <person name="Wang X."/>
            <person name="Wang C.C."/>
            <person name="Yang T.C."/>
            <person name="Huo Q.B."/>
            <person name="Li W."/>
            <person name="Chen H.Y."/>
            <person name="Chen S.E."/>
            <person name="Zhou L.G."/>
            <person name="Ni X.B."/>
            <person name="Tian J.H."/>
            <person name="Sheng Y."/>
            <person name="Liu T."/>
            <person name="Pan Y.S."/>
            <person name="Xia L.Y."/>
            <person name="Li J."/>
            <person name="Zhao F."/>
            <person name="Cao W.C."/>
        </authorList>
    </citation>
    <scope>NUCLEOTIDE SEQUENCE [LARGE SCALE GENOMIC DNA]</scope>
    <source>
        <strain evidence="1">Iper-2018</strain>
    </source>
</reference>
<proteinExistence type="predicted"/>
<evidence type="ECO:0000313" key="1">
    <source>
        <dbReference type="EMBL" id="KAG0420408.1"/>
    </source>
</evidence>
<protein>
    <submittedName>
        <fullName evidence="1">Uncharacterized protein</fullName>
    </submittedName>
</protein>
<dbReference type="Proteomes" id="UP000805193">
    <property type="component" value="Unassembled WGS sequence"/>
</dbReference>
<sequence length="158" mass="17490">MALYVLQQVYWTLYNETPSEYLQGHEEREDFGGFMVSKSLLLPLDIGAAKTATVYARELLRVVFRREELVGKSITGKQTNAQENKAAKAHLDRIRVIAVISEPQFSVGRLQHRSSAIMFSAFKEMVAGVGLLAAKPGSRGQRPTACCACTPGLWHYGS</sequence>
<comment type="caution">
    <text evidence="1">The sequence shown here is derived from an EMBL/GenBank/DDBJ whole genome shotgun (WGS) entry which is preliminary data.</text>
</comment>
<accession>A0AC60PI57</accession>
<gene>
    <name evidence="1" type="ORF">HPB47_003511</name>
</gene>
<name>A0AC60PI57_IXOPE</name>
<organism evidence="1 2">
    <name type="scientific">Ixodes persulcatus</name>
    <name type="common">Taiga tick</name>
    <dbReference type="NCBI Taxonomy" id="34615"/>
    <lineage>
        <taxon>Eukaryota</taxon>
        <taxon>Metazoa</taxon>
        <taxon>Ecdysozoa</taxon>
        <taxon>Arthropoda</taxon>
        <taxon>Chelicerata</taxon>
        <taxon>Arachnida</taxon>
        <taxon>Acari</taxon>
        <taxon>Parasitiformes</taxon>
        <taxon>Ixodida</taxon>
        <taxon>Ixodoidea</taxon>
        <taxon>Ixodidae</taxon>
        <taxon>Ixodinae</taxon>
        <taxon>Ixodes</taxon>
    </lineage>
</organism>